<evidence type="ECO:0000313" key="8">
    <source>
        <dbReference type="EMBL" id="JAV62061.1"/>
    </source>
</evidence>
<dbReference type="CDD" id="cd08544">
    <property type="entry name" value="Reeler"/>
    <property type="match status" value="1"/>
</dbReference>
<dbReference type="GO" id="GO:0042832">
    <property type="term" value="P:defense response to protozoan"/>
    <property type="evidence" value="ECO:0007669"/>
    <property type="project" value="UniProtKB-ARBA"/>
</dbReference>
<dbReference type="FunFam" id="2.60.40.4060:FF:000003">
    <property type="entry name" value="Ferric chelate reductase 1"/>
    <property type="match status" value="1"/>
</dbReference>
<name>A0A1Y1KNL8_PHOPY</name>
<proteinExistence type="inferred from homology"/>
<keyword evidence="2" id="KW-0929">Antimicrobial</keyword>
<dbReference type="AlphaFoldDB" id="A0A1Y1KNL8"/>
<comment type="similarity">
    <text evidence="1">Belongs to the insect defense protein family.</text>
</comment>
<dbReference type="InterPro" id="IPR051237">
    <property type="entry name" value="Ferric-chelate_Red/DefProt"/>
</dbReference>
<dbReference type="GO" id="GO:0042742">
    <property type="term" value="P:defense response to bacterium"/>
    <property type="evidence" value="ECO:0007669"/>
    <property type="project" value="UniProtKB-KW"/>
</dbReference>
<keyword evidence="10" id="KW-1185">Reference proteome</keyword>
<evidence type="ECO:0000256" key="2">
    <source>
        <dbReference type="ARBA" id="ARBA00022529"/>
    </source>
</evidence>
<dbReference type="EMBL" id="GEZM01080740">
    <property type="protein sequence ID" value="JAV62061.1"/>
    <property type="molecule type" value="Transcribed_RNA"/>
</dbReference>
<feature type="signal peptide" evidence="6">
    <location>
        <begin position="1"/>
        <end position="19"/>
    </location>
</feature>
<dbReference type="Pfam" id="PF02014">
    <property type="entry name" value="Reeler"/>
    <property type="match status" value="1"/>
</dbReference>
<gene>
    <name evidence="9" type="ORF">PPYR_01258</name>
</gene>
<protein>
    <recommendedName>
        <fullName evidence="7">Reelin domain-containing protein</fullName>
    </recommendedName>
</protein>
<reference evidence="9" key="3">
    <citation type="submission" date="2019-08" db="EMBL/GenBank/DDBJ databases">
        <authorList>
            <consortium name="Photinus pyralis genome working group"/>
            <person name="Fallon T.R."/>
            <person name="Sander Lower S.E."/>
            <person name="Weng J.-K."/>
        </authorList>
    </citation>
    <scope>NUCLEOTIDE SEQUENCE</scope>
    <source>
        <strain evidence="9">1611_PpyrPB1</strain>
        <tissue evidence="9">Whole body</tissue>
    </source>
</reference>
<dbReference type="InterPro" id="IPR042307">
    <property type="entry name" value="Reeler_sf"/>
</dbReference>
<feature type="chain" id="PRO_5033289625" description="Reelin domain-containing protein" evidence="6">
    <location>
        <begin position="20"/>
        <end position="162"/>
    </location>
</feature>
<dbReference type="InterPro" id="IPR002861">
    <property type="entry name" value="Reeler_dom"/>
</dbReference>
<dbReference type="Gene3D" id="2.60.40.4060">
    <property type="entry name" value="Reeler domain"/>
    <property type="match status" value="1"/>
</dbReference>
<keyword evidence="3" id="KW-0399">Innate immunity</keyword>
<organism evidence="8">
    <name type="scientific">Photinus pyralis</name>
    <name type="common">Common eastern firefly</name>
    <name type="synonym">Lampyris pyralis</name>
    <dbReference type="NCBI Taxonomy" id="7054"/>
    <lineage>
        <taxon>Eukaryota</taxon>
        <taxon>Metazoa</taxon>
        <taxon>Ecdysozoa</taxon>
        <taxon>Arthropoda</taxon>
        <taxon>Hexapoda</taxon>
        <taxon>Insecta</taxon>
        <taxon>Pterygota</taxon>
        <taxon>Neoptera</taxon>
        <taxon>Endopterygota</taxon>
        <taxon>Coleoptera</taxon>
        <taxon>Polyphaga</taxon>
        <taxon>Elateriformia</taxon>
        <taxon>Elateroidea</taxon>
        <taxon>Lampyridae</taxon>
        <taxon>Lampyrinae</taxon>
        <taxon>Photinus</taxon>
    </lineage>
</organism>
<keyword evidence="4" id="KW-0391">Immunity</keyword>
<evidence type="ECO:0000256" key="4">
    <source>
        <dbReference type="ARBA" id="ARBA00022859"/>
    </source>
</evidence>
<feature type="domain" description="Reelin" evidence="7">
    <location>
        <begin position="6"/>
        <end position="162"/>
    </location>
</feature>
<reference evidence="9 10" key="2">
    <citation type="journal article" date="2018" name="Elife">
        <title>Firefly genomes illuminate parallel origins of bioluminescence in beetles.</title>
        <authorList>
            <person name="Fallon T.R."/>
            <person name="Lower S.E."/>
            <person name="Chang C.H."/>
            <person name="Bessho-Uehara M."/>
            <person name="Martin G.J."/>
            <person name="Bewick A.J."/>
            <person name="Behringer M."/>
            <person name="Debat H.J."/>
            <person name="Wong I."/>
            <person name="Day J.C."/>
            <person name="Suvorov A."/>
            <person name="Silva C.J."/>
            <person name="Stanger-Hall K.F."/>
            <person name="Hall D.W."/>
            <person name="Schmitz R.J."/>
            <person name="Nelson D.R."/>
            <person name="Lewis S.M."/>
            <person name="Shigenobu S."/>
            <person name="Bybee S.M."/>
            <person name="Larracuente A.M."/>
            <person name="Oba Y."/>
            <person name="Weng J.K."/>
        </authorList>
    </citation>
    <scope>NUCLEOTIDE SEQUENCE [LARGE SCALE GENOMIC DNA]</scope>
    <source>
        <strain evidence="9">1611_PpyrPB1</strain>
        <tissue evidence="9">Whole body</tissue>
    </source>
</reference>
<reference evidence="8" key="1">
    <citation type="journal article" date="2016" name="Sci. Rep.">
        <title>Molecular characterization of firefly nuptial gifts: a multi-omics approach sheds light on postcopulatory sexual selection.</title>
        <authorList>
            <person name="Al-Wathiqui N."/>
            <person name="Fallon T.R."/>
            <person name="South A."/>
            <person name="Weng J.K."/>
            <person name="Lewis S.M."/>
        </authorList>
    </citation>
    <scope>NUCLEOTIDE SEQUENCE</scope>
</reference>
<accession>A0A1Y1KNL8</accession>
<dbReference type="PANTHER" id="PTHR45828:SF33">
    <property type="entry name" value="DOMON DOMAIN-CONTAINING PROTEIN"/>
    <property type="match status" value="1"/>
</dbReference>
<evidence type="ECO:0000313" key="9">
    <source>
        <dbReference type="EMBL" id="KAB0804288.1"/>
    </source>
</evidence>
<evidence type="ECO:0000256" key="1">
    <source>
        <dbReference type="ARBA" id="ARBA00008501"/>
    </source>
</evidence>
<dbReference type="GO" id="GO:0045087">
    <property type="term" value="P:innate immune response"/>
    <property type="evidence" value="ECO:0007669"/>
    <property type="project" value="UniProtKB-KW"/>
</dbReference>
<dbReference type="PROSITE" id="PS51019">
    <property type="entry name" value="REELIN"/>
    <property type="match status" value="1"/>
</dbReference>
<dbReference type="GO" id="GO:0016020">
    <property type="term" value="C:membrane"/>
    <property type="evidence" value="ECO:0007669"/>
    <property type="project" value="TreeGrafter"/>
</dbReference>
<evidence type="ECO:0000256" key="5">
    <source>
        <dbReference type="ARBA" id="ARBA00023022"/>
    </source>
</evidence>
<dbReference type="OrthoDB" id="6418377at2759"/>
<dbReference type="InParanoid" id="A0A1Y1KNL8"/>
<evidence type="ECO:0000256" key="3">
    <source>
        <dbReference type="ARBA" id="ARBA00022588"/>
    </source>
</evidence>
<dbReference type="PANTHER" id="PTHR45828">
    <property type="entry name" value="CYTOCHROME B561/FERRIC REDUCTASE TRANSMEMBRANE"/>
    <property type="match status" value="1"/>
</dbReference>
<dbReference type="EMBL" id="VVIM01000001">
    <property type="protein sequence ID" value="KAB0804288.1"/>
    <property type="molecule type" value="Genomic_DNA"/>
</dbReference>
<evidence type="ECO:0000313" key="10">
    <source>
        <dbReference type="Proteomes" id="UP000327044"/>
    </source>
</evidence>
<keyword evidence="6" id="KW-0732">Signal</keyword>
<keyword evidence="5" id="KW-0044">Antibiotic</keyword>
<dbReference type="Proteomes" id="UP000327044">
    <property type="component" value="Unassembled WGS sequence"/>
</dbReference>
<evidence type="ECO:0000259" key="7">
    <source>
        <dbReference type="PROSITE" id="PS51019"/>
    </source>
</evidence>
<sequence>MIKSVLVIFFSFIVCSVYGYSTGAPKEACDDMKPQHPYDPKTTKFPYNVTISKLDAQQGETLLVRVAGGMEPQFKGFLVQIRDKNGPVGSFSIPSSNKLAQTLDCGSKTNAVTHTSADLKDAVEFDWTAPSNYKGKLTLFASVAKDGAVFWAKQEANSIQVS</sequence>
<evidence type="ECO:0000256" key="6">
    <source>
        <dbReference type="SAM" id="SignalP"/>
    </source>
</evidence>